<feature type="transmembrane region" description="Helical" evidence="1">
    <location>
        <begin position="97"/>
        <end position="116"/>
    </location>
</feature>
<dbReference type="AlphaFoldDB" id="A0A7K1LIW3"/>
<proteinExistence type="predicted"/>
<accession>A0A7K1LIW3</accession>
<protein>
    <submittedName>
        <fullName evidence="2">Uncharacterized protein</fullName>
    </submittedName>
</protein>
<dbReference type="EMBL" id="WOGT01000004">
    <property type="protein sequence ID" value="MUN55129.1"/>
    <property type="molecule type" value="Genomic_DNA"/>
</dbReference>
<comment type="caution">
    <text evidence="2">The sequence shown here is derived from an EMBL/GenBank/DDBJ whole genome shotgun (WGS) entry which is preliminary data.</text>
</comment>
<organism evidence="2 3">
    <name type="scientific">Rothia koreensis</name>
    <dbReference type="NCBI Taxonomy" id="592378"/>
    <lineage>
        <taxon>Bacteria</taxon>
        <taxon>Bacillati</taxon>
        <taxon>Actinomycetota</taxon>
        <taxon>Actinomycetes</taxon>
        <taxon>Micrococcales</taxon>
        <taxon>Micrococcaceae</taxon>
        <taxon>Rothia</taxon>
    </lineage>
</organism>
<evidence type="ECO:0000313" key="3">
    <source>
        <dbReference type="Proteomes" id="UP000462152"/>
    </source>
</evidence>
<keyword evidence="3" id="KW-1185">Reference proteome</keyword>
<gene>
    <name evidence="2" type="ORF">GMA10_07880</name>
</gene>
<name>A0A7K1LIW3_9MICC</name>
<dbReference type="OrthoDB" id="4965438at2"/>
<dbReference type="Proteomes" id="UP000462152">
    <property type="component" value="Unassembled WGS sequence"/>
</dbReference>
<feature type="transmembrane region" description="Helical" evidence="1">
    <location>
        <begin position="136"/>
        <end position="163"/>
    </location>
</feature>
<evidence type="ECO:0000313" key="2">
    <source>
        <dbReference type="EMBL" id="MUN55129.1"/>
    </source>
</evidence>
<keyword evidence="1" id="KW-1133">Transmembrane helix</keyword>
<sequence length="194" mass="20931">MNSAEPRTSDDRTFTAGHLPGRRASAWLRVSVWLGFPMACVGALWICFGRSLFGAGGSLVPTFLVSVGPLFLVVMLIASWRMRKDAQRYEAGTTSPLLSVVQTLTWILAGIFGFLIPDRVDGKTVSGLSQVFGQDLVGLSAGFGNTFAILTFVGAFATLIIAIGQERFSDRKSSGRPATEDEILDALNYNDGQY</sequence>
<reference evidence="2 3" key="1">
    <citation type="submission" date="2019-12" db="EMBL/GenBank/DDBJ databases">
        <authorList>
            <person name="Li J."/>
            <person name="Shi Y."/>
            <person name="Xu G."/>
            <person name="Xiao D."/>
            <person name="Ran X."/>
        </authorList>
    </citation>
    <scope>NUCLEOTIDE SEQUENCE [LARGE SCALE GENOMIC DNA]</scope>
    <source>
        <strain evidence="2 3">JCM 15915</strain>
    </source>
</reference>
<dbReference type="RefSeq" id="WP_129314623.1">
    <property type="nucleotide sequence ID" value="NZ_NOIQ01000002.1"/>
</dbReference>
<feature type="transmembrane region" description="Helical" evidence="1">
    <location>
        <begin position="59"/>
        <end position="77"/>
    </location>
</feature>
<feature type="transmembrane region" description="Helical" evidence="1">
    <location>
        <begin position="32"/>
        <end position="53"/>
    </location>
</feature>
<keyword evidence="1" id="KW-0812">Transmembrane</keyword>
<evidence type="ECO:0000256" key="1">
    <source>
        <dbReference type="SAM" id="Phobius"/>
    </source>
</evidence>
<keyword evidence="1" id="KW-0472">Membrane</keyword>